<dbReference type="InterPro" id="IPR048510">
    <property type="entry name" value="WsaF_N"/>
</dbReference>
<organism evidence="3 4">
    <name type="scientific">Curtobacterium citreum</name>
    <dbReference type="NCBI Taxonomy" id="2036"/>
    <lineage>
        <taxon>Bacteria</taxon>
        <taxon>Bacillati</taxon>
        <taxon>Actinomycetota</taxon>
        <taxon>Actinomycetes</taxon>
        <taxon>Micrococcales</taxon>
        <taxon>Microbacteriaceae</taxon>
        <taxon>Curtobacterium</taxon>
    </lineage>
</organism>
<proteinExistence type="predicted"/>
<dbReference type="Gene3D" id="3.40.50.11090">
    <property type="match status" value="1"/>
</dbReference>
<name>A0ABT2HIM8_9MICO</name>
<dbReference type="Gene3D" id="3.40.50.2000">
    <property type="entry name" value="Glycogen Phosphorylase B"/>
    <property type="match status" value="1"/>
</dbReference>
<sequence>MHAYDGLTDRSLVLAGISADGPGRQVVLVLEEIGPGAAFAGVRTALAVAAGLAARTGRTLRIVTTGTSPRRASTRTTERFLAQRFASVVPSGLPAMRVVRREDLGGATFAADTVWIATYWRTAHALDVAARAGVLHRDRVVYLVQDHEPGFLPWSTASAVASATYRAGFVHCVNSIPVAEALERHERIEVDPRFVFAPELDRAGIDRAEAVRGARDPGGVTRVLFYGRPGKPRNMFPLGVAALRVAARELAGDRVDLEFLSAGEPHADVDLGDGHLLRSVGTLSWDGWFDLLGTADVVLSLQQSPHPSHPPLDAARSGAAVVTNELGGLRSGLHPALAAVDADPAALGAAVADAVRTRVRRAPGGAVPGASLGRSLATVLDELARRC</sequence>
<gene>
    <name evidence="3" type="ORF">NYQ28_11210</name>
</gene>
<dbReference type="GeneID" id="95322901"/>
<evidence type="ECO:0000313" key="4">
    <source>
        <dbReference type="Proteomes" id="UP001652264"/>
    </source>
</evidence>
<keyword evidence="4" id="KW-1185">Reference proteome</keyword>
<dbReference type="SUPFAM" id="SSF53756">
    <property type="entry name" value="UDP-Glycosyltransferase/glycogen phosphorylase"/>
    <property type="match status" value="1"/>
</dbReference>
<evidence type="ECO:0000259" key="2">
    <source>
        <dbReference type="Pfam" id="PF22772"/>
    </source>
</evidence>
<dbReference type="Proteomes" id="UP001652264">
    <property type="component" value="Unassembled WGS sequence"/>
</dbReference>
<evidence type="ECO:0000313" key="3">
    <source>
        <dbReference type="EMBL" id="MCS6523134.1"/>
    </source>
</evidence>
<dbReference type="Pfam" id="PF22772">
    <property type="entry name" value="WsaF_C"/>
    <property type="match status" value="1"/>
</dbReference>
<protein>
    <recommendedName>
        <fullName evidence="5">Glycosyltransferase involved in cell wall biosynthesis</fullName>
    </recommendedName>
</protein>
<dbReference type="Pfam" id="PF21374">
    <property type="entry name" value="WsaF_N"/>
    <property type="match status" value="1"/>
</dbReference>
<reference evidence="3 4" key="1">
    <citation type="submission" date="2022-08" db="EMBL/GenBank/DDBJ databases">
        <title>Taxonomy of Curtobacterium flaccumfaciens.</title>
        <authorList>
            <person name="Osdaghi E."/>
            <person name="Taghavi S.M."/>
            <person name="Hamidizade M."/>
            <person name="Abachi H."/>
            <person name="Fazliarab A."/>
            <person name="Baeyen S."/>
            <person name="Portier P."/>
            <person name="Van Vaerenbergh J."/>
            <person name="Jacques M.-A."/>
        </authorList>
    </citation>
    <scope>NUCLEOTIDE SEQUENCE [LARGE SCALE GENOMIC DNA]</scope>
    <source>
        <strain evidence="3 4">LMG8786T</strain>
    </source>
</reference>
<dbReference type="InterPro" id="IPR055050">
    <property type="entry name" value="WsaF_C"/>
</dbReference>
<evidence type="ECO:0000259" key="1">
    <source>
        <dbReference type="Pfam" id="PF21374"/>
    </source>
</evidence>
<feature type="domain" description="WsaF C-terminal" evidence="2">
    <location>
        <begin position="222"/>
        <end position="351"/>
    </location>
</feature>
<dbReference type="EMBL" id="JANVAD010000005">
    <property type="protein sequence ID" value="MCS6523134.1"/>
    <property type="molecule type" value="Genomic_DNA"/>
</dbReference>
<accession>A0ABT2HIM8</accession>
<feature type="domain" description="WsaF N-terminal" evidence="1">
    <location>
        <begin position="28"/>
        <end position="167"/>
    </location>
</feature>
<dbReference type="RefSeq" id="WP_141860132.1">
    <property type="nucleotide sequence ID" value="NZ_BMNV01000007.1"/>
</dbReference>
<evidence type="ECO:0008006" key="5">
    <source>
        <dbReference type="Google" id="ProtNLM"/>
    </source>
</evidence>
<comment type="caution">
    <text evidence="3">The sequence shown here is derived from an EMBL/GenBank/DDBJ whole genome shotgun (WGS) entry which is preliminary data.</text>
</comment>